<comment type="caution">
    <text evidence="1">The sequence shown here is derived from an EMBL/GenBank/DDBJ whole genome shotgun (WGS) entry which is preliminary data.</text>
</comment>
<name>A0AAV7NBU3_PLEWA</name>
<keyword evidence="2" id="KW-1185">Reference proteome</keyword>
<organism evidence="1 2">
    <name type="scientific">Pleurodeles waltl</name>
    <name type="common">Iberian ribbed newt</name>
    <dbReference type="NCBI Taxonomy" id="8319"/>
    <lineage>
        <taxon>Eukaryota</taxon>
        <taxon>Metazoa</taxon>
        <taxon>Chordata</taxon>
        <taxon>Craniata</taxon>
        <taxon>Vertebrata</taxon>
        <taxon>Euteleostomi</taxon>
        <taxon>Amphibia</taxon>
        <taxon>Batrachia</taxon>
        <taxon>Caudata</taxon>
        <taxon>Salamandroidea</taxon>
        <taxon>Salamandridae</taxon>
        <taxon>Pleurodelinae</taxon>
        <taxon>Pleurodeles</taxon>
    </lineage>
</organism>
<evidence type="ECO:0000313" key="1">
    <source>
        <dbReference type="EMBL" id="KAJ1113580.1"/>
    </source>
</evidence>
<evidence type="ECO:0000313" key="2">
    <source>
        <dbReference type="Proteomes" id="UP001066276"/>
    </source>
</evidence>
<protein>
    <submittedName>
        <fullName evidence="1">Uncharacterized protein</fullName>
    </submittedName>
</protein>
<dbReference type="Proteomes" id="UP001066276">
    <property type="component" value="Chromosome 8"/>
</dbReference>
<proteinExistence type="predicted"/>
<dbReference type="EMBL" id="JANPWB010000012">
    <property type="protein sequence ID" value="KAJ1113580.1"/>
    <property type="molecule type" value="Genomic_DNA"/>
</dbReference>
<sequence length="139" mass="16016">MACVGMRVTVTRKIAYSYMAAGVMHFRFLYYCTHVTSDKYQMNNAPNKMTRTAARRSRRVAVLSAHEERRSRRVVVVSTCEGRRSCRCLRCYMEGMSSEILVATEERVGVVHEACTFLELKVRQICSAKTIVYYLFAAY</sequence>
<dbReference type="AlphaFoldDB" id="A0AAV7NBU3"/>
<gene>
    <name evidence="1" type="ORF">NDU88_001822</name>
</gene>
<accession>A0AAV7NBU3</accession>
<reference evidence="1" key="1">
    <citation type="journal article" date="2022" name="bioRxiv">
        <title>Sequencing and chromosome-scale assembly of the giantPleurodeles waltlgenome.</title>
        <authorList>
            <person name="Brown T."/>
            <person name="Elewa A."/>
            <person name="Iarovenko S."/>
            <person name="Subramanian E."/>
            <person name="Araus A.J."/>
            <person name="Petzold A."/>
            <person name="Susuki M."/>
            <person name="Suzuki K.-i.T."/>
            <person name="Hayashi T."/>
            <person name="Toyoda A."/>
            <person name="Oliveira C."/>
            <person name="Osipova E."/>
            <person name="Leigh N.D."/>
            <person name="Simon A."/>
            <person name="Yun M.H."/>
        </authorList>
    </citation>
    <scope>NUCLEOTIDE SEQUENCE</scope>
    <source>
        <strain evidence="1">20211129_DDA</strain>
        <tissue evidence="1">Liver</tissue>
    </source>
</reference>